<keyword evidence="3" id="KW-1185">Reference proteome</keyword>
<organism evidence="2 3">
    <name type="scientific">Companilactobacillus heilongjiangensis</name>
    <dbReference type="NCBI Taxonomy" id="1074467"/>
    <lineage>
        <taxon>Bacteria</taxon>
        <taxon>Bacillati</taxon>
        <taxon>Bacillota</taxon>
        <taxon>Bacilli</taxon>
        <taxon>Lactobacillales</taxon>
        <taxon>Lactobacillaceae</taxon>
        <taxon>Companilactobacillus</taxon>
    </lineage>
</organism>
<evidence type="ECO:0000313" key="2">
    <source>
        <dbReference type="EMBL" id="ALB28686.1"/>
    </source>
</evidence>
<accession>A0A0K2LBK4</accession>
<dbReference type="Proteomes" id="UP000061546">
    <property type="component" value="Chromosome"/>
</dbReference>
<feature type="compositionally biased region" description="Basic residues" evidence="1">
    <location>
        <begin position="60"/>
        <end position="71"/>
    </location>
</feature>
<name>A0A0K2LBK4_9LACO</name>
<dbReference type="AlphaFoldDB" id="A0A0K2LBK4"/>
<gene>
    <name evidence="2" type="ORF">JP39_04565</name>
</gene>
<dbReference type="EMBL" id="CP012559">
    <property type="protein sequence ID" value="ALB28686.1"/>
    <property type="molecule type" value="Genomic_DNA"/>
</dbReference>
<sequence>MTVYGDSCGGGVSALALTPQGEFGDLPILQGFKPRGETLARPGPHSGSIYGQPLAASFKKSQRTKKRPHPQ</sequence>
<evidence type="ECO:0000256" key="1">
    <source>
        <dbReference type="SAM" id="MobiDB-lite"/>
    </source>
</evidence>
<evidence type="ECO:0000313" key="3">
    <source>
        <dbReference type="Proteomes" id="UP000061546"/>
    </source>
</evidence>
<proteinExistence type="predicted"/>
<feature type="region of interest" description="Disordered" evidence="1">
    <location>
        <begin position="34"/>
        <end position="71"/>
    </location>
</feature>
<dbReference type="KEGG" id="lhi:JP39_04565"/>
<protein>
    <submittedName>
        <fullName evidence="2">Uncharacterized protein</fullName>
    </submittedName>
</protein>
<reference evidence="2 3" key="1">
    <citation type="submission" date="2015-08" db="EMBL/GenBank/DDBJ databases">
        <title>Genomic sequence of Lactobacillus heilongjiangensis DSM 28069, isolated from Chinese traditional pickle.</title>
        <authorList>
            <person name="Jiang X."/>
            <person name="Zheng B."/>
            <person name="Cheng H."/>
        </authorList>
    </citation>
    <scope>NUCLEOTIDE SEQUENCE [LARGE SCALE GENOMIC DNA]</scope>
    <source>
        <strain evidence="2 3">DSM 28069</strain>
    </source>
</reference>